<evidence type="ECO:0000313" key="4">
    <source>
        <dbReference type="Proteomes" id="UP000253410"/>
    </source>
</evidence>
<dbReference type="EMBL" id="QFFJ01000002">
    <property type="protein sequence ID" value="RBL90082.1"/>
    <property type="molecule type" value="Genomic_DNA"/>
</dbReference>
<proteinExistence type="predicted"/>
<evidence type="ECO:0000313" key="3">
    <source>
        <dbReference type="EMBL" id="RBL90082.1"/>
    </source>
</evidence>
<evidence type="ECO:0000259" key="1">
    <source>
        <dbReference type="Pfam" id="PF04773"/>
    </source>
</evidence>
<evidence type="ECO:0008006" key="5">
    <source>
        <dbReference type="Google" id="ProtNLM"/>
    </source>
</evidence>
<dbReference type="RefSeq" id="WP_113618832.1">
    <property type="nucleotide sequence ID" value="NZ_QFFJ01000002.1"/>
</dbReference>
<dbReference type="Gene3D" id="3.55.50.30">
    <property type="match status" value="1"/>
</dbReference>
<organism evidence="3 4">
    <name type="scientific">Chitinophaga flava</name>
    <dbReference type="NCBI Taxonomy" id="2259036"/>
    <lineage>
        <taxon>Bacteria</taxon>
        <taxon>Pseudomonadati</taxon>
        <taxon>Bacteroidota</taxon>
        <taxon>Chitinophagia</taxon>
        <taxon>Chitinophagales</taxon>
        <taxon>Chitinophagaceae</taxon>
        <taxon>Chitinophaga</taxon>
    </lineage>
</organism>
<dbReference type="Pfam" id="PF04773">
    <property type="entry name" value="FecR"/>
    <property type="match status" value="1"/>
</dbReference>
<dbReference type="PIRSF" id="PIRSF018266">
    <property type="entry name" value="FecR"/>
    <property type="match status" value="1"/>
</dbReference>
<feature type="domain" description="FecR protein" evidence="1">
    <location>
        <begin position="144"/>
        <end position="228"/>
    </location>
</feature>
<protein>
    <recommendedName>
        <fullName evidence="5">FecR protein domain-containing protein</fullName>
    </recommendedName>
</protein>
<dbReference type="Pfam" id="PF16344">
    <property type="entry name" value="FecR_C"/>
    <property type="match status" value="1"/>
</dbReference>
<keyword evidence="4" id="KW-1185">Reference proteome</keyword>
<dbReference type="PANTHER" id="PTHR30273">
    <property type="entry name" value="PERIPLASMIC SIGNAL SENSOR AND SIGMA FACTOR ACTIVATOR FECR-RELATED"/>
    <property type="match status" value="1"/>
</dbReference>
<sequence>MEEATNDLLQKFLDGRCTTQELQQVAKLLETADGQALLDKLMQQQETTTWQHPPEENPVMLEHVQQKQQEMQQRIAAWETSQQPYIPHKDKRSPYWIKPFRYAAASIGFILLSGLAAWQLSKKRISTPTAIRYIKMVNPTGAPKRHLLPDSTVVYLAAGSTLTYPVTYPETGRDIALQGEAFFDVKQDASHPFLIRTGTMLTRVLGTSFRITSYAEQEQEVVVATGKVSISAVKNATTTELALLTPGRKITYQPSTGKAILGKADISSIEQWKAGDLLFADMPMGKVAAMLERRYGVSFRFENAGTAGHVVSGTFPATISLAEVLDMLGFVGKFSYHLAADGKTYTIR</sequence>
<dbReference type="PANTHER" id="PTHR30273:SF2">
    <property type="entry name" value="PROTEIN FECR"/>
    <property type="match status" value="1"/>
</dbReference>
<dbReference type="InterPro" id="IPR012373">
    <property type="entry name" value="Ferrdict_sens_TM"/>
</dbReference>
<comment type="caution">
    <text evidence="3">The sequence shown here is derived from an EMBL/GenBank/DDBJ whole genome shotgun (WGS) entry which is preliminary data.</text>
</comment>
<accession>A0A365XUP9</accession>
<dbReference type="InterPro" id="IPR006860">
    <property type="entry name" value="FecR"/>
</dbReference>
<name>A0A365XUP9_9BACT</name>
<dbReference type="OrthoDB" id="1119382at2"/>
<evidence type="ECO:0000259" key="2">
    <source>
        <dbReference type="Pfam" id="PF16344"/>
    </source>
</evidence>
<dbReference type="GO" id="GO:0016989">
    <property type="term" value="F:sigma factor antagonist activity"/>
    <property type="evidence" value="ECO:0007669"/>
    <property type="project" value="TreeGrafter"/>
</dbReference>
<feature type="domain" description="Protein FecR C-terminal" evidence="2">
    <location>
        <begin position="277"/>
        <end position="347"/>
    </location>
</feature>
<dbReference type="AlphaFoldDB" id="A0A365XUP9"/>
<gene>
    <name evidence="3" type="ORF">DF182_26790</name>
</gene>
<reference evidence="3 4" key="1">
    <citation type="submission" date="2018-05" db="EMBL/GenBank/DDBJ databases">
        <title>Chitinophaga sp. K3CV102501T nov., isolated from isolated from a monsoon evergreen broad-leaved forest soil.</title>
        <authorList>
            <person name="Lv Y."/>
        </authorList>
    </citation>
    <scope>NUCLEOTIDE SEQUENCE [LARGE SCALE GENOMIC DNA]</scope>
    <source>
        <strain evidence="3 4">GDMCC 1.1325</strain>
    </source>
</reference>
<dbReference type="InterPro" id="IPR032508">
    <property type="entry name" value="FecR_C"/>
</dbReference>
<dbReference type="Proteomes" id="UP000253410">
    <property type="component" value="Unassembled WGS sequence"/>
</dbReference>
<dbReference type="Gene3D" id="2.60.120.1440">
    <property type="match status" value="1"/>
</dbReference>